<dbReference type="OrthoDB" id="5525274at2"/>
<comment type="caution">
    <text evidence="2">The sequence shown here is derived from an EMBL/GenBank/DDBJ whole genome shotgun (WGS) entry which is preliminary data.</text>
</comment>
<sequence length="518" mass="56271">MSGDDLRIARLRGHLRSAQPLSEQDLRRWRETVQDAGMPDLALDVSDPEEWLLIRHLEVAMHWRPDGPRAEAGQDWAQALQGAVRALMADPAHADVVRYRGRRQALSDLIYRSALGETRRQWAWHRMGWLDGLSMGASRALSQGLGHLRGQPGWVWPLLRQWVAAEPSTGALTALLHVVPAAEWQGWLGTCMASRGYAVLQWRGGPAHQRAGWQMPMPAAGGQALSSQDDLAWPALNTDAQVLSGWLAARPWLASSHGEVLAVLMAAVAWPDQGSGIGLLRQRLDAAWRVVAGKGAAPPALGRETPMASGWAASPPTRAANTEGASPRHVPPDQAQARQAAQQAVPDTPDELPAAPALPEGDQWLPTSWAGALFWLRALEAPGVLEELMGPTHGEGADSRGHALAALATALGVPAQDAAIRAFVGGVFPQGVPQPGLMQAARSQAARWASWLDEVAPELAEPRLRTVCQRPGRLRFEPGWIELHLSLDQVDTRIRRLGLDLDPGYLPWLGCVLRIRYE</sequence>
<evidence type="ECO:0000313" key="3">
    <source>
        <dbReference type="Proteomes" id="UP000269265"/>
    </source>
</evidence>
<evidence type="ECO:0000313" key="2">
    <source>
        <dbReference type="EMBL" id="RRS02977.1"/>
    </source>
</evidence>
<reference evidence="2 3" key="1">
    <citation type="submission" date="2018-12" db="EMBL/GenBank/DDBJ databases">
        <title>The whole draft genome of Aquabacterium sp. SJQ9.</title>
        <authorList>
            <person name="Sun L."/>
            <person name="Gao X."/>
            <person name="Chen W."/>
            <person name="Huang K."/>
        </authorList>
    </citation>
    <scope>NUCLEOTIDE SEQUENCE [LARGE SCALE GENOMIC DNA]</scope>
    <source>
        <strain evidence="2 3">SJQ9</strain>
    </source>
</reference>
<dbReference type="Proteomes" id="UP000269265">
    <property type="component" value="Unassembled WGS sequence"/>
</dbReference>
<gene>
    <name evidence="2" type="ORF">EIP75_17690</name>
</gene>
<proteinExistence type="predicted"/>
<feature type="region of interest" description="Disordered" evidence="1">
    <location>
        <begin position="296"/>
        <end position="360"/>
    </location>
</feature>
<protein>
    <submittedName>
        <fullName evidence="2">Uncharacterized protein</fullName>
    </submittedName>
</protein>
<dbReference type="EMBL" id="RSED01000016">
    <property type="protein sequence ID" value="RRS02977.1"/>
    <property type="molecule type" value="Genomic_DNA"/>
</dbReference>
<dbReference type="AlphaFoldDB" id="A0A3R8S5N7"/>
<dbReference type="RefSeq" id="WP_125244613.1">
    <property type="nucleotide sequence ID" value="NZ_RSED01000016.1"/>
</dbReference>
<name>A0A3R8S5N7_9BURK</name>
<keyword evidence="3" id="KW-1185">Reference proteome</keyword>
<evidence type="ECO:0000256" key="1">
    <source>
        <dbReference type="SAM" id="MobiDB-lite"/>
    </source>
</evidence>
<organism evidence="2 3">
    <name type="scientific">Aquabacterium soli</name>
    <dbReference type="NCBI Taxonomy" id="2493092"/>
    <lineage>
        <taxon>Bacteria</taxon>
        <taxon>Pseudomonadati</taxon>
        <taxon>Pseudomonadota</taxon>
        <taxon>Betaproteobacteria</taxon>
        <taxon>Burkholderiales</taxon>
        <taxon>Aquabacterium</taxon>
    </lineage>
</organism>
<accession>A0A3R8S5N7</accession>
<feature type="compositionally biased region" description="Low complexity" evidence="1">
    <location>
        <begin position="334"/>
        <end position="360"/>
    </location>
</feature>